<sequence length="176" mass="20903">MTKKQRKIFYAIIFILGILLMIWQIKIYRNTIIDLPILIGIILVTGIVAFIVDYKNYGKTYNYEGIGLYFYSGMQYLIGFGFIVCSIFTLSNYYFAESNTKTESYEIIDRTWIQGGTKYRRNKKQPVFTINYEGKNKELVFNSKYYEKMELYKSVEFETREGLFGFKILKNKKLNK</sequence>
<evidence type="ECO:0000313" key="2">
    <source>
        <dbReference type="EMBL" id="PYE78623.1"/>
    </source>
</evidence>
<comment type="caution">
    <text evidence="2">The sequence shown here is derived from an EMBL/GenBank/DDBJ whole genome shotgun (WGS) entry which is preliminary data.</text>
</comment>
<feature type="transmembrane region" description="Helical" evidence="1">
    <location>
        <begin position="7"/>
        <end position="25"/>
    </location>
</feature>
<protein>
    <submittedName>
        <fullName evidence="2">Uncharacterized protein</fullName>
    </submittedName>
</protein>
<proteinExistence type="predicted"/>
<dbReference type="EMBL" id="QJTD01000028">
    <property type="protein sequence ID" value="PYE78623.1"/>
    <property type="molecule type" value="Genomic_DNA"/>
</dbReference>
<dbReference type="AlphaFoldDB" id="A0A2V4XPL4"/>
<evidence type="ECO:0000256" key="1">
    <source>
        <dbReference type="SAM" id="Phobius"/>
    </source>
</evidence>
<keyword evidence="1" id="KW-1133">Transmembrane helix</keyword>
<feature type="transmembrane region" description="Helical" evidence="1">
    <location>
        <begin position="73"/>
        <end position="95"/>
    </location>
</feature>
<dbReference type="RefSeq" id="WP_110476651.1">
    <property type="nucleotide sequence ID" value="NZ_BMWQ01000029.1"/>
</dbReference>
<evidence type="ECO:0000313" key="3">
    <source>
        <dbReference type="Proteomes" id="UP000248054"/>
    </source>
</evidence>
<accession>A0A2V4XPL4</accession>
<name>A0A2V4XPL4_9FLAO</name>
<dbReference type="OrthoDB" id="798330at2"/>
<keyword evidence="1" id="KW-0812">Transmembrane</keyword>
<gene>
    <name evidence="2" type="ORF">DFQ11_1284</name>
</gene>
<keyword evidence="1" id="KW-0472">Membrane</keyword>
<keyword evidence="3" id="KW-1185">Reference proteome</keyword>
<dbReference type="Proteomes" id="UP000248054">
    <property type="component" value="Unassembled WGS sequence"/>
</dbReference>
<organism evidence="2 3">
    <name type="scientific">Winogradskyella epiphytica</name>
    <dbReference type="NCBI Taxonomy" id="262005"/>
    <lineage>
        <taxon>Bacteria</taxon>
        <taxon>Pseudomonadati</taxon>
        <taxon>Bacteroidota</taxon>
        <taxon>Flavobacteriia</taxon>
        <taxon>Flavobacteriales</taxon>
        <taxon>Flavobacteriaceae</taxon>
        <taxon>Winogradskyella</taxon>
    </lineage>
</organism>
<reference evidence="2 3" key="1">
    <citation type="submission" date="2018-06" db="EMBL/GenBank/DDBJ databases">
        <title>Genomic Encyclopedia of Type Strains, Phase III (KMG-III): the genomes of soil and plant-associated and newly described type strains.</title>
        <authorList>
            <person name="Whitman W."/>
        </authorList>
    </citation>
    <scope>NUCLEOTIDE SEQUENCE [LARGE SCALE GENOMIC DNA]</scope>
    <source>
        <strain evidence="2 3">CECT 7945</strain>
    </source>
</reference>
<feature type="transmembrane region" description="Helical" evidence="1">
    <location>
        <begin position="31"/>
        <end position="52"/>
    </location>
</feature>